<dbReference type="EMBL" id="GGFM01009986">
    <property type="protein sequence ID" value="MBW30737.1"/>
    <property type="molecule type" value="Transcribed_RNA"/>
</dbReference>
<accession>A0A2M3ZQ88</accession>
<keyword evidence="1" id="KW-0732">Signal</keyword>
<protein>
    <submittedName>
        <fullName evidence="2">Putative secreted peptide</fullName>
    </submittedName>
</protein>
<proteinExistence type="predicted"/>
<name>A0A2M3ZQ88_9DIPT</name>
<feature type="chain" id="PRO_5014843923" evidence="1">
    <location>
        <begin position="31"/>
        <end position="124"/>
    </location>
</feature>
<evidence type="ECO:0000256" key="1">
    <source>
        <dbReference type="SAM" id="SignalP"/>
    </source>
</evidence>
<dbReference type="AlphaFoldDB" id="A0A2M3ZQ88"/>
<sequence length="124" mass="12569">MAPWLLLVGRFVFTPMLLLIVFAAEPLSSAVRLTIEDFPPSTLLFAVALVGLTTLPSSSQAVAATKDGGLLPVDIGIHSGVGGGVSIWLPPATPPAAAAVVIPVPPVEAACPDCCCCCCCCCCC</sequence>
<feature type="signal peptide" evidence="1">
    <location>
        <begin position="1"/>
        <end position="30"/>
    </location>
</feature>
<evidence type="ECO:0000313" key="2">
    <source>
        <dbReference type="EMBL" id="MBW30737.1"/>
    </source>
</evidence>
<reference evidence="2" key="1">
    <citation type="submission" date="2018-01" db="EMBL/GenBank/DDBJ databases">
        <title>An insight into the sialome of Amazonian anophelines.</title>
        <authorList>
            <person name="Ribeiro J.M."/>
            <person name="Scarpassa V."/>
            <person name="Calvo E."/>
        </authorList>
    </citation>
    <scope>NUCLEOTIDE SEQUENCE</scope>
    <source>
        <tissue evidence="2">Salivary glands</tissue>
    </source>
</reference>
<organism evidence="2">
    <name type="scientific">Anopheles braziliensis</name>
    <dbReference type="NCBI Taxonomy" id="58242"/>
    <lineage>
        <taxon>Eukaryota</taxon>
        <taxon>Metazoa</taxon>
        <taxon>Ecdysozoa</taxon>
        <taxon>Arthropoda</taxon>
        <taxon>Hexapoda</taxon>
        <taxon>Insecta</taxon>
        <taxon>Pterygota</taxon>
        <taxon>Neoptera</taxon>
        <taxon>Endopterygota</taxon>
        <taxon>Diptera</taxon>
        <taxon>Nematocera</taxon>
        <taxon>Culicoidea</taxon>
        <taxon>Culicidae</taxon>
        <taxon>Anophelinae</taxon>
        <taxon>Anopheles</taxon>
    </lineage>
</organism>